<feature type="region of interest" description="Disordered" evidence="3">
    <location>
        <begin position="672"/>
        <end position="732"/>
    </location>
</feature>
<accession>A0A4V4J8W1</accession>
<dbReference type="CDD" id="cd11889">
    <property type="entry name" value="SH3_Cyk3p-like"/>
    <property type="match status" value="1"/>
</dbReference>
<comment type="caution">
    <text evidence="5">The sequence shown here is derived from an EMBL/GenBank/DDBJ whole genome shotgun (WGS) entry which is preliminary data.</text>
</comment>
<dbReference type="PANTHER" id="PTHR46333">
    <property type="entry name" value="CYTOKINESIS PROTEIN 3"/>
    <property type="match status" value="1"/>
</dbReference>
<dbReference type="InterPro" id="IPR056409">
    <property type="entry name" value="Ig_CYK3_C"/>
</dbReference>
<keyword evidence="1 2" id="KW-0728">SH3 domain</keyword>
<feature type="region of interest" description="Disordered" evidence="3">
    <location>
        <begin position="1261"/>
        <end position="1301"/>
    </location>
</feature>
<dbReference type="SMART" id="SM00326">
    <property type="entry name" value="SH3"/>
    <property type="match status" value="1"/>
</dbReference>
<feature type="compositionally biased region" description="Polar residues" evidence="3">
    <location>
        <begin position="701"/>
        <end position="723"/>
    </location>
</feature>
<dbReference type="EMBL" id="QZAL01000381">
    <property type="protein sequence ID" value="THW30719.1"/>
    <property type="molecule type" value="Genomic_DNA"/>
</dbReference>
<dbReference type="Gene3D" id="3.10.620.30">
    <property type="match status" value="1"/>
</dbReference>
<evidence type="ECO:0000256" key="2">
    <source>
        <dbReference type="PROSITE-ProRule" id="PRU00192"/>
    </source>
</evidence>
<dbReference type="GO" id="GO:0110085">
    <property type="term" value="C:mitotic actomyosin contractile ring"/>
    <property type="evidence" value="ECO:0007669"/>
    <property type="project" value="TreeGrafter"/>
</dbReference>
<evidence type="ECO:0000256" key="1">
    <source>
        <dbReference type="ARBA" id="ARBA00022443"/>
    </source>
</evidence>
<gene>
    <name evidence="6" type="ORF">D6D12_10618</name>
    <name evidence="5" type="ORF">D6D22_10619</name>
</gene>
<feature type="region of interest" description="Disordered" evidence="3">
    <location>
        <begin position="115"/>
        <end position="198"/>
    </location>
</feature>
<dbReference type="Proteomes" id="UP000310687">
    <property type="component" value="Unassembled WGS sequence"/>
</dbReference>
<feature type="region of interest" description="Disordered" evidence="3">
    <location>
        <begin position="766"/>
        <end position="831"/>
    </location>
</feature>
<evidence type="ECO:0000313" key="6">
    <source>
        <dbReference type="EMBL" id="THX19729.1"/>
    </source>
</evidence>
<name>A0A4V4J8W1_AURPU</name>
<evidence type="ECO:0000313" key="5">
    <source>
        <dbReference type="EMBL" id="THW30719.1"/>
    </source>
</evidence>
<feature type="region of interest" description="Disordered" evidence="3">
    <location>
        <begin position="214"/>
        <end position="233"/>
    </location>
</feature>
<feature type="compositionally biased region" description="Basic and acidic residues" evidence="3">
    <location>
        <begin position="115"/>
        <end position="132"/>
    </location>
</feature>
<dbReference type="PANTHER" id="PTHR46333:SF2">
    <property type="entry name" value="CYTOKINESIS PROTEIN 3"/>
    <property type="match status" value="1"/>
</dbReference>
<evidence type="ECO:0000259" key="4">
    <source>
        <dbReference type="PROSITE" id="PS50002"/>
    </source>
</evidence>
<dbReference type="Pfam" id="PF01841">
    <property type="entry name" value="Transglut_core"/>
    <property type="match status" value="1"/>
</dbReference>
<feature type="compositionally biased region" description="Low complexity" evidence="3">
    <location>
        <begin position="1317"/>
        <end position="1327"/>
    </location>
</feature>
<feature type="compositionally biased region" description="Low complexity" evidence="3">
    <location>
        <begin position="803"/>
        <end position="816"/>
    </location>
</feature>
<proteinExistence type="predicted"/>
<dbReference type="Pfam" id="PF07653">
    <property type="entry name" value="SH3_2"/>
    <property type="match status" value="1"/>
</dbReference>
<dbReference type="SMART" id="SM00460">
    <property type="entry name" value="TGc"/>
    <property type="match status" value="1"/>
</dbReference>
<feature type="domain" description="SH3" evidence="4">
    <location>
        <begin position="9"/>
        <end position="78"/>
    </location>
</feature>
<feature type="region of interest" description="Disordered" evidence="3">
    <location>
        <begin position="1317"/>
        <end position="1337"/>
    </location>
</feature>
<reference evidence="7 8" key="1">
    <citation type="submission" date="2018-10" db="EMBL/GenBank/DDBJ databases">
        <title>Fifty Aureobasidium pullulans genomes reveal a recombining polyextremotolerant generalist.</title>
        <authorList>
            <person name="Gostincar C."/>
            <person name="Turk M."/>
            <person name="Zajc J."/>
            <person name="Gunde-Cimerman N."/>
        </authorList>
    </citation>
    <scope>NUCLEOTIDE SEQUENCE [LARGE SCALE GENOMIC DNA]</scope>
    <source>
        <strain evidence="6 7">EXF-10081</strain>
        <strain evidence="5 8">EXF-11013</strain>
    </source>
</reference>
<dbReference type="FunFam" id="2.30.30.40:FF:000168">
    <property type="entry name" value="SH3 domain protein (Cyk3)"/>
    <property type="match status" value="1"/>
</dbReference>
<feature type="compositionally biased region" description="Pro residues" evidence="3">
    <location>
        <begin position="397"/>
        <end position="406"/>
    </location>
</feature>
<dbReference type="SUPFAM" id="SSF50044">
    <property type="entry name" value="SH3-domain"/>
    <property type="match status" value="1"/>
</dbReference>
<feature type="compositionally biased region" description="Basic and acidic residues" evidence="3">
    <location>
        <begin position="509"/>
        <end position="528"/>
    </location>
</feature>
<dbReference type="Pfam" id="PF24584">
    <property type="entry name" value="Ig_CYK3_C"/>
    <property type="match status" value="2"/>
</dbReference>
<feature type="compositionally biased region" description="Basic and acidic residues" evidence="3">
    <location>
        <begin position="150"/>
        <end position="165"/>
    </location>
</feature>
<dbReference type="InterPro" id="IPR001452">
    <property type="entry name" value="SH3_domain"/>
</dbReference>
<evidence type="ECO:0000256" key="3">
    <source>
        <dbReference type="SAM" id="MobiDB-lite"/>
    </source>
</evidence>
<organism evidence="5 8">
    <name type="scientific">Aureobasidium pullulans</name>
    <name type="common">Black yeast</name>
    <name type="synonym">Pullularia pullulans</name>
    <dbReference type="NCBI Taxonomy" id="5580"/>
    <lineage>
        <taxon>Eukaryota</taxon>
        <taxon>Fungi</taxon>
        <taxon>Dikarya</taxon>
        <taxon>Ascomycota</taxon>
        <taxon>Pezizomycotina</taxon>
        <taxon>Dothideomycetes</taxon>
        <taxon>Dothideomycetidae</taxon>
        <taxon>Dothideales</taxon>
        <taxon>Saccotheciaceae</taxon>
        <taxon>Aureobasidium</taxon>
    </lineage>
</organism>
<dbReference type="InterPro" id="IPR038765">
    <property type="entry name" value="Papain-like_cys_pep_sf"/>
</dbReference>
<dbReference type="GO" id="GO:0140278">
    <property type="term" value="P:mitotic division septum assembly"/>
    <property type="evidence" value="ECO:0007669"/>
    <property type="project" value="TreeGrafter"/>
</dbReference>
<feature type="compositionally biased region" description="Low complexity" evidence="3">
    <location>
        <begin position="1268"/>
        <end position="1290"/>
    </location>
</feature>
<feature type="region of interest" description="Disordered" evidence="3">
    <location>
        <begin position="1349"/>
        <end position="1370"/>
    </location>
</feature>
<dbReference type="SUPFAM" id="SSF54001">
    <property type="entry name" value="Cysteine proteinases"/>
    <property type="match status" value="1"/>
</dbReference>
<dbReference type="InterPro" id="IPR035553">
    <property type="entry name" value="Cyk3_SH3"/>
</dbReference>
<dbReference type="Proteomes" id="UP000310374">
    <property type="component" value="Unassembled WGS sequence"/>
</dbReference>
<feature type="region of interest" description="Disordered" evidence="3">
    <location>
        <begin position="241"/>
        <end position="638"/>
    </location>
</feature>
<dbReference type="EMBL" id="QZAT01000327">
    <property type="protein sequence ID" value="THX19729.1"/>
    <property type="molecule type" value="Genomic_DNA"/>
</dbReference>
<evidence type="ECO:0000313" key="7">
    <source>
        <dbReference type="Proteomes" id="UP000310374"/>
    </source>
</evidence>
<protein>
    <recommendedName>
        <fullName evidence="4">SH3 domain-containing protein</fullName>
    </recommendedName>
</protein>
<sequence length="1407" mass="152877">MAGQSIPTKFPCWCKAVYSWGGEVGHDPNATKKDLGFIEGDLIECLNAGDGSWWMGRLRRDRRMVGLFPSNFVQVLDEKFQPAPIRRNVSPPTVAAPQKSKSVFRKPFQGYKEFGYRDDGCNSRGSTPEDRPVKKKFSPYSSMKTAKAPGSDKKPQSSPLKEESTFRVPSPLPRGTPSRASSPVDMYRASSPAPTMLHRSVSPAPSAFYRATSPAPSAMYRTSSPAPSTMYRAASPAPSAMYRPVSPNPQDVYRPSSPNPTAMYSGHASPNAAMYRAASPNPNMNSDLYSRAASPNPNMNSDLYNRAASPNPYRAVSPALFNQGNSPYRGPSPAASQFHHTPSPSPTPTPMPGVGGYQAYRPQQDYDYFRAASPAPPAPMHHISRQPSPIPQDDASSPPPPAPPPHRILHQQNRPVSPRPSYDSSDHNNGYATPGGHSRDGQSSGMTPSPLRDAMNDVMSSLHDMSSVAGRSSPAPGPESPNGIWSPDAFDLIRSRSAHQARAKSAMDMYRREASPNRLDDVQEDHDSIPSLPPSRDGPPALDEYVSRMESRLRRTKSSGSELQTAGGAVQYDNRPTTSSSQGSTGSVRFSTQVPSPRKSVYDLASRPQQLRRTQTSKTSSSSGTNSTSTASTTSTQITSTSIMSGHSAGAFSATSAGSFARRKWGLTGSVKGRRPLSALSSRSYGDLRGEFGKEERPKTAMQSRPQSPETGISFHSSHATQPAPTPVADWTTNPFETAGVLGGLSAPKAKKSGFFRKMIDTAKTTAKTGAANARSSIASGRPPSRAGSPRKNTIPDGVNSISGGTPTSPSALTSTAHRDMGLGGGDGWMQVRRDVNRSNSLSRNERVERIERCEMMDVLVLNPVEELLERTEGDEGLDGLAITEPTDFVAPSLGLVDKGTRFISALPQMVTPTSLAQSYLCRPYRSDVQRLRAIFTWVAERITWEEDFEGQIDTRRVLQTKRGCSEEIAVLVRDLCSAVGLHAEVVRGYLKGPGERLDLETIARANHFWNAVIIDGEWRIMDCSLANPTNPKRNMYSSANNTVADHWFFLTRPMEICYTHIPLLPEQQHIVPPVPHEVLISLPCACPPYFRHHVELANYDTSVAYLENLEMAHIQLTVPEDVEIVAEVEARAFARDMDGDLFESGDVTRKIALAQPTWIGGRKSYVVKALLPGDEGEGVLKVYAGKRGLMHSIKDNPHALALAISLLHTGQNPPYTFLTRHPTPHAQRHDLYVAQPQCARLVINNTFVFCVRQHPSSLSRFSPDTWGGSSNNASSSSRGRSNSALGLRSTSPAPYARPSSAMSIASSSAGLSHTGSTYSESSSVLTDKQSKPAKLAIQSPSGKIIRFTRKQEYGGSGSGNSSRDEDEGMGSTWETVIKVGERGVYRGLVLADRSARWCVFAEWECV</sequence>
<dbReference type="FunFam" id="3.10.620.30:FF:000005">
    <property type="entry name" value="SH3 domain protein (Cyk3), putative"/>
    <property type="match status" value="1"/>
</dbReference>
<feature type="compositionally biased region" description="Polar residues" evidence="3">
    <location>
        <begin position="280"/>
        <end position="303"/>
    </location>
</feature>
<feature type="compositionally biased region" description="Low complexity" evidence="3">
    <location>
        <begin position="614"/>
        <end position="638"/>
    </location>
</feature>
<dbReference type="PROSITE" id="PS50002">
    <property type="entry name" value="SH3"/>
    <property type="match status" value="1"/>
</dbReference>
<feature type="compositionally biased region" description="Low complexity" evidence="3">
    <location>
        <begin position="577"/>
        <end position="587"/>
    </location>
</feature>
<evidence type="ECO:0000313" key="8">
    <source>
        <dbReference type="Proteomes" id="UP000310687"/>
    </source>
</evidence>
<dbReference type="InterPro" id="IPR052557">
    <property type="entry name" value="CAP/Cytokinesis_protein"/>
</dbReference>
<feature type="compositionally biased region" description="Basic and acidic residues" evidence="3">
    <location>
        <begin position="686"/>
        <end position="699"/>
    </location>
</feature>
<dbReference type="Gene3D" id="2.30.30.40">
    <property type="entry name" value="SH3 Domains"/>
    <property type="match status" value="1"/>
</dbReference>
<dbReference type="InterPro" id="IPR002931">
    <property type="entry name" value="Transglutaminase-like"/>
</dbReference>
<dbReference type="InterPro" id="IPR036028">
    <property type="entry name" value="SH3-like_dom_sf"/>
</dbReference>